<accession>A0A6A5KRY2</accession>
<name>A0A6A5KRY2_9PLEO</name>
<dbReference type="OrthoDB" id="3688146at2759"/>
<keyword evidence="3" id="KW-1185">Reference proteome</keyword>
<protein>
    <submittedName>
        <fullName evidence="2">Uncharacterized protein</fullName>
    </submittedName>
</protein>
<dbReference type="AlphaFoldDB" id="A0A6A5KRY2"/>
<feature type="region of interest" description="Disordered" evidence="1">
    <location>
        <begin position="34"/>
        <end position="56"/>
    </location>
</feature>
<dbReference type="Proteomes" id="UP000800040">
    <property type="component" value="Unassembled WGS sequence"/>
</dbReference>
<gene>
    <name evidence="2" type="ORF">BDW02DRAFT_11305</name>
</gene>
<reference evidence="2" key="1">
    <citation type="submission" date="2020-01" db="EMBL/GenBank/DDBJ databases">
        <authorList>
            <consortium name="DOE Joint Genome Institute"/>
            <person name="Haridas S."/>
            <person name="Albert R."/>
            <person name="Binder M."/>
            <person name="Bloem J."/>
            <person name="Labutti K."/>
            <person name="Salamov A."/>
            <person name="Andreopoulos B."/>
            <person name="Baker S.E."/>
            <person name="Barry K."/>
            <person name="Bills G."/>
            <person name="Bluhm B.H."/>
            <person name="Cannon C."/>
            <person name="Castanera R."/>
            <person name="Culley D.E."/>
            <person name="Daum C."/>
            <person name="Ezra D."/>
            <person name="Gonzalez J.B."/>
            <person name="Henrissat B."/>
            <person name="Kuo A."/>
            <person name="Liang C."/>
            <person name="Lipzen A."/>
            <person name="Lutzoni F."/>
            <person name="Magnuson J."/>
            <person name="Mondo S."/>
            <person name="Nolan M."/>
            <person name="Ohm R."/>
            <person name="Pangilinan J."/>
            <person name="Park H.-J."/>
            <person name="Ramirez L."/>
            <person name="Alfaro M."/>
            <person name="Sun H."/>
            <person name="Tritt A."/>
            <person name="Yoshinaga Y."/>
            <person name="Zwiers L.-H."/>
            <person name="Turgeon B.G."/>
            <person name="Goodwin S.B."/>
            <person name="Spatafora J.W."/>
            <person name="Crous P.W."/>
            <person name="Grigoriev I.V."/>
        </authorList>
    </citation>
    <scope>NUCLEOTIDE SEQUENCE</scope>
    <source>
        <strain evidence="2">P77</strain>
    </source>
</reference>
<evidence type="ECO:0000256" key="1">
    <source>
        <dbReference type="SAM" id="MobiDB-lite"/>
    </source>
</evidence>
<feature type="region of interest" description="Disordered" evidence="1">
    <location>
        <begin position="198"/>
        <end position="219"/>
    </location>
</feature>
<sequence>MEDEDGIARAYMPPGHNKNRAVLLEAVGMLKQEKAENTDQRNSNAARVQKHPSSEPIQLLEDYMLSRSPSLESFPTKAVPNSPSIPRSVLEAFSTVATSDNYLDFGSVTSDREPTSSVPTYPLVPKLQSSHATNSIHTAHALTVPRRKPVSRSSLTKLTTVTEHRPPAYQPTQPVAASELLGDISRPAPVNVEENDTINDLSNVPAPERSSRTSTMSSATSVASYQGPGAICIRPSTQLHSMQSISELDVRLKAASSLRRPWARSKVYPACPQESFPPTGTPESLTNTPLNASVYEAHSRLNDSLHSTSNSIYRLNAKDWARSSEWVEPCPIVEGPTEWIEDFLTRKAEADRIEEEHLLRQKQEKKEKGILGRVDSIDRFRARLSLSVRRRRTSVAAVGKRGSFEARQERSPRGWSSTVGMAEMAKRRFSWDEHYDGVLTEDGKRRLGTEDKLTQSPKQHNHLASPPQFSCSLAHQPSLSQSQVPSQRSHTAKFRLPSVATISADVKRSLSANVGPSFTQGRSSVKELVHRFERLGGSLKHGLGLGRRSTARE</sequence>
<proteinExistence type="predicted"/>
<evidence type="ECO:0000313" key="2">
    <source>
        <dbReference type="EMBL" id="KAF1838259.1"/>
    </source>
</evidence>
<organism evidence="2 3">
    <name type="scientific">Decorospora gaudefroyi</name>
    <dbReference type="NCBI Taxonomy" id="184978"/>
    <lineage>
        <taxon>Eukaryota</taxon>
        <taxon>Fungi</taxon>
        <taxon>Dikarya</taxon>
        <taxon>Ascomycota</taxon>
        <taxon>Pezizomycotina</taxon>
        <taxon>Dothideomycetes</taxon>
        <taxon>Pleosporomycetidae</taxon>
        <taxon>Pleosporales</taxon>
        <taxon>Pleosporineae</taxon>
        <taxon>Pleosporaceae</taxon>
        <taxon>Decorospora</taxon>
    </lineage>
</organism>
<dbReference type="EMBL" id="ML975253">
    <property type="protein sequence ID" value="KAF1838259.1"/>
    <property type="molecule type" value="Genomic_DNA"/>
</dbReference>
<evidence type="ECO:0000313" key="3">
    <source>
        <dbReference type="Proteomes" id="UP000800040"/>
    </source>
</evidence>